<organism evidence="1 2">
    <name type="scientific">Fusicatenibacter faecihominis</name>
    <dbReference type="NCBI Taxonomy" id="2881276"/>
    <lineage>
        <taxon>Bacteria</taxon>
        <taxon>Bacillati</taxon>
        <taxon>Bacillota</taxon>
        <taxon>Clostridia</taxon>
        <taxon>Lachnospirales</taxon>
        <taxon>Lachnospiraceae</taxon>
        <taxon>Fusicatenibacter</taxon>
    </lineage>
</organism>
<accession>A0AAE3J566</accession>
<dbReference type="EMBL" id="JAJEPR010000004">
    <property type="protein sequence ID" value="MCC2188921.1"/>
    <property type="molecule type" value="Genomic_DNA"/>
</dbReference>
<comment type="caution">
    <text evidence="1">The sequence shown here is derived from an EMBL/GenBank/DDBJ whole genome shotgun (WGS) entry which is preliminary data.</text>
</comment>
<gene>
    <name evidence="1" type="ORF">LKD71_03620</name>
</gene>
<reference evidence="1 2" key="1">
    <citation type="submission" date="2021-10" db="EMBL/GenBank/DDBJ databases">
        <title>Anaerobic single-cell dispensing facilitates the cultivation of human gut bacteria.</title>
        <authorList>
            <person name="Afrizal A."/>
        </authorList>
    </citation>
    <scope>NUCLEOTIDE SEQUENCE [LARGE SCALE GENOMIC DNA]</scope>
    <source>
        <strain evidence="1 2">CLA-AA-H277</strain>
    </source>
</reference>
<dbReference type="Proteomes" id="UP001197875">
    <property type="component" value="Unassembled WGS sequence"/>
</dbReference>
<sequence length="256" mass="29731">MSFYTTAIEGLPGMLLDVEDPIGNFKRKRYPTAFEAYYEQHLGTLEALENGYQQVIDKEQYLTNMAEAVAAGAEEALMREKKKSKRANLLVDYNLSLVVYLYPAVLKYEGESGKLFSEKLCVAWKQHFPDTNVSPATFEQINGGFKRKFCYITTAACTTLGKPDDCYELNCFRNYRDTYLLTTDEGEAIVQEYYDIAPTIVKHINRAENSREIYASIWEEYLSPCLHLIEEDRKEDCQVLYTKMVRNLEKEYFYKN</sequence>
<dbReference type="AlphaFoldDB" id="A0AAE3J566"/>
<evidence type="ECO:0000313" key="2">
    <source>
        <dbReference type="Proteomes" id="UP001197875"/>
    </source>
</evidence>
<dbReference type="RefSeq" id="WP_178044799.1">
    <property type="nucleotide sequence ID" value="NZ_JAJEPR010000004.1"/>
</dbReference>
<proteinExistence type="predicted"/>
<protein>
    <submittedName>
        <fullName evidence="1">Uncharacterized protein</fullName>
    </submittedName>
</protein>
<dbReference type="NCBIfam" id="NF041770">
    <property type="entry name" value="CFI_box_CTERM"/>
    <property type="match status" value="1"/>
</dbReference>
<name>A0AAE3J566_9FIRM</name>
<dbReference type="InterPro" id="IPR049886">
    <property type="entry name" value="CFI_box_CTERM_dom"/>
</dbReference>
<keyword evidence="2" id="KW-1185">Reference proteome</keyword>
<evidence type="ECO:0000313" key="1">
    <source>
        <dbReference type="EMBL" id="MCC2188921.1"/>
    </source>
</evidence>